<proteinExistence type="predicted"/>
<evidence type="ECO:0000313" key="2">
    <source>
        <dbReference type="Proteomes" id="UP001316189"/>
    </source>
</evidence>
<organism evidence="1 2">
    <name type="scientific">Cellulomonas chengniuliangii</name>
    <dbReference type="NCBI Taxonomy" id="2968084"/>
    <lineage>
        <taxon>Bacteria</taxon>
        <taxon>Bacillati</taxon>
        <taxon>Actinomycetota</taxon>
        <taxon>Actinomycetes</taxon>
        <taxon>Micrococcales</taxon>
        <taxon>Cellulomonadaceae</taxon>
        <taxon>Cellulomonas</taxon>
    </lineage>
</organism>
<sequence length="235" mass="24671">MSTHLRAINGSGEDPHSDAELMDRIDRALRSREAAAPDASVVAERIEDRLAELPTGTAARRGTKILVAGVVTSTLAVVGAGAAAAADPYSNVARAVENAVQAVGVDWSPMPDGYTRAQYDAFWGTGYSSVDIARLGELWQLDDALEIKARAGQLILDGKQADLGNATPEVTDQESDAAIAFWDAGYSGEDIAKLGQLWNVEDTYEVKITAGEKLLAGEALPIPPSGTPASATPRP</sequence>
<protein>
    <recommendedName>
        <fullName evidence="3">DUF4179 domain-containing protein</fullName>
    </recommendedName>
</protein>
<evidence type="ECO:0008006" key="3">
    <source>
        <dbReference type="Google" id="ProtNLM"/>
    </source>
</evidence>
<reference evidence="1 2" key="1">
    <citation type="submission" date="2022-07" db="EMBL/GenBank/DDBJ databases">
        <title>Novel species in genus cellulomonas.</title>
        <authorList>
            <person name="Ye L."/>
        </authorList>
    </citation>
    <scope>NUCLEOTIDE SEQUENCE [LARGE SCALE GENOMIC DNA]</scope>
    <source>
        <strain evidence="2">zg-Y338</strain>
    </source>
</reference>
<keyword evidence="2" id="KW-1185">Reference proteome</keyword>
<dbReference type="EMBL" id="CP101988">
    <property type="protein sequence ID" value="UUI75426.1"/>
    <property type="molecule type" value="Genomic_DNA"/>
</dbReference>
<name>A0ABY5L1S3_9CELL</name>
<accession>A0ABY5L1S3</accession>
<gene>
    <name evidence="1" type="ORF">NP064_00395</name>
</gene>
<evidence type="ECO:0000313" key="1">
    <source>
        <dbReference type="EMBL" id="UUI75426.1"/>
    </source>
</evidence>
<dbReference type="RefSeq" id="WP_227568478.1">
    <property type="nucleotide sequence ID" value="NZ_CP101988.1"/>
</dbReference>
<dbReference type="Proteomes" id="UP001316189">
    <property type="component" value="Chromosome"/>
</dbReference>